<feature type="compositionally biased region" description="Polar residues" evidence="1">
    <location>
        <begin position="37"/>
        <end position="56"/>
    </location>
</feature>
<accession>A0A8D8MUL1</accession>
<dbReference type="EMBL" id="HBUE01224076">
    <property type="protein sequence ID" value="CAG6541103.1"/>
    <property type="molecule type" value="Transcribed_RNA"/>
</dbReference>
<protein>
    <submittedName>
        <fullName evidence="2">(northern house mosquito) hypothetical protein</fullName>
    </submittedName>
</protein>
<proteinExistence type="predicted"/>
<evidence type="ECO:0000256" key="1">
    <source>
        <dbReference type="SAM" id="MobiDB-lite"/>
    </source>
</evidence>
<dbReference type="EMBL" id="HBUE01224075">
    <property type="protein sequence ID" value="CAG6541102.1"/>
    <property type="molecule type" value="Transcribed_RNA"/>
</dbReference>
<reference evidence="2" key="1">
    <citation type="submission" date="2021-05" db="EMBL/GenBank/DDBJ databases">
        <authorList>
            <person name="Alioto T."/>
            <person name="Alioto T."/>
            <person name="Gomez Garrido J."/>
        </authorList>
    </citation>
    <scope>NUCLEOTIDE SEQUENCE</scope>
</reference>
<name>A0A8D8MUL1_CULPI</name>
<dbReference type="EMBL" id="HBUE01107178">
    <property type="protein sequence ID" value="CAG6487646.1"/>
    <property type="molecule type" value="Transcribed_RNA"/>
</dbReference>
<sequence length="101" mass="11448">MLKRSASNSKLNERKLVICVRFLKSAKRQPLNLPPRVNSSINGKANATSKALMSESANKPNFRRLVNWRKRSTKFCFSGISHEATTQANLKRSVRDCKQSN</sequence>
<dbReference type="EMBL" id="HBUE01330752">
    <property type="protein sequence ID" value="CAG6593174.1"/>
    <property type="molecule type" value="Transcribed_RNA"/>
</dbReference>
<dbReference type="EMBL" id="HBUE01107177">
    <property type="protein sequence ID" value="CAG6487645.1"/>
    <property type="molecule type" value="Transcribed_RNA"/>
</dbReference>
<dbReference type="AlphaFoldDB" id="A0A8D8MUL1"/>
<evidence type="ECO:0000313" key="2">
    <source>
        <dbReference type="EMBL" id="CAG6541103.1"/>
    </source>
</evidence>
<dbReference type="EMBL" id="HBUE01330753">
    <property type="protein sequence ID" value="CAG6593175.1"/>
    <property type="molecule type" value="Transcribed_RNA"/>
</dbReference>
<organism evidence="2">
    <name type="scientific">Culex pipiens</name>
    <name type="common">House mosquito</name>
    <dbReference type="NCBI Taxonomy" id="7175"/>
    <lineage>
        <taxon>Eukaryota</taxon>
        <taxon>Metazoa</taxon>
        <taxon>Ecdysozoa</taxon>
        <taxon>Arthropoda</taxon>
        <taxon>Hexapoda</taxon>
        <taxon>Insecta</taxon>
        <taxon>Pterygota</taxon>
        <taxon>Neoptera</taxon>
        <taxon>Endopterygota</taxon>
        <taxon>Diptera</taxon>
        <taxon>Nematocera</taxon>
        <taxon>Culicoidea</taxon>
        <taxon>Culicidae</taxon>
        <taxon>Culicinae</taxon>
        <taxon>Culicini</taxon>
        <taxon>Culex</taxon>
        <taxon>Culex</taxon>
    </lineage>
</organism>
<feature type="region of interest" description="Disordered" evidence="1">
    <location>
        <begin position="34"/>
        <end position="56"/>
    </location>
</feature>